<dbReference type="SUPFAM" id="SSF56300">
    <property type="entry name" value="Metallo-dependent phosphatases"/>
    <property type="match status" value="1"/>
</dbReference>
<proteinExistence type="predicted"/>
<reference evidence="4" key="1">
    <citation type="journal article" date="2014" name="Int. J. Syst. Evol. Microbiol.">
        <title>Complete genome sequence of Corynebacterium casei LMG S-19264T (=DSM 44701T), isolated from a smear-ripened cheese.</title>
        <authorList>
            <consortium name="US DOE Joint Genome Institute (JGI-PGF)"/>
            <person name="Walter F."/>
            <person name="Albersmeier A."/>
            <person name="Kalinowski J."/>
            <person name="Ruckert C."/>
        </authorList>
    </citation>
    <scope>NUCLEOTIDE SEQUENCE</scope>
    <source>
        <strain evidence="4">JCM 3276</strain>
    </source>
</reference>
<organism evidence="4 5">
    <name type="scientific">Actinokineospora fastidiosa</name>
    <dbReference type="NCBI Taxonomy" id="1816"/>
    <lineage>
        <taxon>Bacteria</taxon>
        <taxon>Bacillati</taxon>
        <taxon>Actinomycetota</taxon>
        <taxon>Actinomycetes</taxon>
        <taxon>Pseudonocardiales</taxon>
        <taxon>Pseudonocardiaceae</taxon>
        <taxon>Actinokineospora</taxon>
    </lineage>
</organism>
<dbReference type="InterPro" id="IPR004843">
    <property type="entry name" value="Calcineurin-like_PHP"/>
</dbReference>
<dbReference type="GO" id="GO:0016787">
    <property type="term" value="F:hydrolase activity"/>
    <property type="evidence" value="ECO:0007669"/>
    <property type="project" value="InterPro"/>
</dbReference>
<name>A0A918GDT3_9PSEU</name>
<evidence type="ECO:0000313" key="5">
    <source>
        <dbReference type="Proteomes" id="UP000660680"/>
    </source>
</evidence>
<dbReference type="Proteomes" id="UP000660680">
    <property type="component" value="Unassembled WGS sequence"/>
</dbReference>
<comment type="caution">
    <text evidence="4">The sequence shown here is derived from an EMBL/GenBank/DDBJ whole genome shotgun (WGS) entry which is preliminary data.</text>
</comment>
<sequence>MVALAGWVPAPAAVAEARPAPPVVHDLPGVAAASTAAVDPGRRIETARTSRPVAPGVTLDSFDWYEPGDAGGWVRGDVLTADLTAGTTVGYLDPGRVSAAAPLSAQADAGRAVAAVNGDFFDINNSNAPEGVGIRDGELVKSPNRGHHRAVGVDAAGIGRVMEVFFEGAVATGDGTIPLTQLNASHIDVNGIGVFNPMWGEYSRARAVRGAARVTEVVVRGDVVAEVRAGAGADPIPADGYVLLGRDAGADTLAALVVGDRARVSYTSRTSDGSVPRTAIGGNQLLIRDGEIVAPPDPLHPRTAVGFSHDGTKMFLLTVDGRQGPYMLGLNLRDVASMLKEMGAHNALNLDGGGSSTMVAREPGAEGVRVENRPSDGAERLVPNGLALFAPAGSGELTGFWVRTAIEPARAPGADTVPGGHPDRVFPGLTRKLLANGYDETYGPARPGPRSWHVRGPHGRVDADGVFHAQRTGTAEVTVRRGGVTGRIALTVLGPLTRVTPTATRLSLVGQDDTATFGVVGYDDTGSTAPIEPSDVELDYDRGLLEVTPVADGGLRVRAVGAEGSGVITVRVGERVTRVAVTVGLRAQTFAAFDDAASWTFGSARGTGSVAPADGRTGPGLRLTYDFTKSTGTRTAYAIAPRPITIVGQPLALGAWVYGHGKGEWTAFTVTDGQGATRSLYGPYITWTGWKYMEIPVPAGMAFPLKVNRFYTIETKADRQYTGEVLIDDFVAKVPPPVAIPEDPAVTDTVVVQDGTVAGKQWRFAVMSDAQFVARNPDSDLVRAARRTLREIKAQRPDFLVVNGDFVDEAAPADLALARRVLTEELGDELPWYYVPGNHEIMGPGTIDNFAREFGATHRAFDHKGTRFVLLDSSTGTLRGGGFDQAVLLRQALDRAAADPVHSVVVLHHHPPRDPTPTKGSQLSDRREAAMVERWLADFRRDTGKGAAFIGAHVGVFHASRVDGVPYLINGNSGKAPSGDAGAGGFTGWTLVGVDPAAPDRAWPHRPRPPWLLAEMRPHVDSLTLRAPSVVGEGQSAPVDGVVVQGSRSVPVAYPVAHDWSGSPNLHIGHRRDLRPWHTAHLDPTTGTVTGLRPSTVVIAVTVNGVTQQTTIQIAQRMAA</sequence>
<evidence type="ECO:0000256" key="1">
    <source>
        <dbReference type="SAM" id="MobiDB-lite"/>
    </source>
</evidence>
<evidence type="ECO:0000313" key="4">
    <source>
        <dbReference type="EMBL" id="GGS30692.1"/>
    </source>
</evidence>
<dbReference type="PANTHER" id="PTHR40446">
    <property type="entry name" value="N-ACETYLGLUCOSAMINE-1-PHOSPHODIESTER ALPHA-N-ACETYLGLUCOSAMINIDASE"/>
    <property type="match status" value="1"/>
</dbReference>
<accession>A0A918GDT3</accession>
<evidence type="ECO:0000259" key="2">
    <source>
        <dbReference type="Pfam" id="PF00149"/>
    </source>
</evidence>
<evidence type="ECO:0008006" key="6">
    <source>
        <dbReference type="Google" id="ProtNLM"/>
    </source>
</evidence>
<dbReference type="Pfam" id="PF09992">
    <property type="entry name" value="NAGPA"/>
    <property type="match status" value="1"/>
</dbReference>
<dbReference type="EMBL" id="BMRB01000002">
    <property type="protein sequence ID" value="GGS30692.1"/>
    <property type="molecule type" value="Genomic_DNA"/>
</dbReference>
<protein>
    <recommendedName>
        <fullName evidence="6">Multidrug transporter</fullName>
    </recommendedName>
</protein>
<dbReference type="Pfam" id="PF00149">
    <property type="entry name" value="Metallophos"/>
    <property type="match status" value="1"/>
</dbReference>
<feature type="region of interest" description="Disordered" evidence="1">
    <location>
        <begin position="907"/>
        <end position="926"/>
    </location>
</feature>
<gene>
    <name evidence="4" type="ORF">GCM10010171_25360</name>
</gene>
<evidence type="ECO:0000259" key="3">
    <source>
        <dbReference type="Pfam" id="PF09992"/>
    </source>
</evidence>
<dbReference type="InterPro" id="IPR018711">
    <property type="entry name" value="NAGPA"/>
</dbReference>
<dbReference type="InterPro" id="IPR029052">
    <property type="entry name" value="Metallo-depent_PP-like"/>
</dbReference>
<dbReference type="AlphaFoldDB" id="A0A918GDT3"/>
<keyword evidence="5" id="KW-1185">Reference proteome</keyword>
<dbReference type="Gene3D" id="3.60.21.10">
    <property type="match status" value="1"/>
</dbReference>
<feature type="domain" description="Phosphodiester glycosidase" evidence="3">
    <location>
        <begin position="215"/>
        <end position="389"/>
    </location>
</feature>
<reference evidence="4" key="2">
    <citation type="submission" date="2020-09" db="EMBL/GenBank/DDBJ databases">
        <authorList>
            <person name="Sun Q."/>
            <person name="Ohkuma M."/>
        </authorList>
    </citation>
    <scope>NUCLEOTIDE SEQUENCE</scope>
    <source>
        <strain evidence="4">JCM 3276</strain>
    </source>
</reference>
<feature type="domain" description="Calcineurin-like phosphoesterase" evidence="2">
    <location>
        <begin position="763"/>
        <end position="939"/>
    </location>
</feature>
<dbReference type="PANTHER" id="PTHR40446:SF2">
    <property type="entry name" value="N-ACETYLGLUCOSAMINE-1-PHOSPHODIESTER ALPHA-N-ACETYLGLUCOSAMINIDASE"/>
    <property type="match status" value="1"/>
</dbReference>